<dbReference type="Proteomes" id="UP000238801">
    <property type="component" value="Unassembled WGS sequence"/>
</dbReference>
<protein>
    <submittedName>
        <fullName evidence="1">Uncharacterized protein</fullName>
    </submittedName>
</protein>
<accession>A0A2T0X0Z9</accession>
<dbReference type="AlphaFoldDB" id="A0A2T0X0Z9"/>
<dbReference type="EMBL" id="PVTT01000002">
    <property type="protein sequence ID" value="PRY92597.1"/>
    <property type="molecule type" value="Genomic_DNA"/>
</dbReference>
<name>A0A2T0X0Z9_9RHOB</name>
<sequence length="136" mass="15374">MLQEMWEELQMGAFVCTVILGGEDQVRLYYDVEGIRHFVVADCLTEDEIWEFGIEGRSSFDSIHQALFAAELTGRDPSVMIFMDGDAEGAEAFQIRTVATEAGVSYETMPSQGIVRQAQVDWLRRQSREAQGFPTR</sequence>
<keyword evidence="2" id="KW-1185">Reference proteome</keyword>
<gene>
    <name evidence="1" type="ORF">BCF33_1447</name>
</gene>
<reference evidence="1 2" key="1">
    <citation type="submission" date="2018-03" db="EMBL/GenBank/DDBJ databases">
        <title>Genomic Encyclopedia of Archaeal and Bacterial Type Strains, Phase II (KMG-II): from individual species to whole genera.</title>
        <authorList>
            <person name="Goeker M."/>
        </authorList>
    </citation>
    <scope>NUCLEOTIDE SEQUENCE [LARGE SCALE GENOMIC DNA]</scope>
    <source>
        <strain evidence="1 2">DSM 29318</strain>
    </source>
</reference>
<organism evidence="1 2">
    <name type="scientific">Hasllibacter halocynthiae</name>
    <dbReference type="NCBI Taxonomy" id="595589"/>
    <lineage>
        <taxon>Bacteria</taxon>
        <taxon>Pseudomonadati</taxon>
        <taxon>Pseudomonadota</taxon>
        <taxon>Alphaproteobacteria</taxon>
        <taxon>Rhodobacterales</taxon>
        <taxon>Roseobacteraceae</taxon>
        <taxon>Hasllibacter</taxon>
    </lineage>
</organism>
<comment type="caution">
    <text evidence="1">The sequence shown here is derived from an EMBL/GenBank/DDBJ whole genome shotgun (WGS) entry which is preliminary data.</text>
</comment>
<evidence type="ECO:0000313" key="1">
    <source>
        <dbReference type="EMBL" id="PRY92597.1"/>
    </source>
</evidence>
<proteinExistence type="predicted"/>
<evidence type="ECO:0000313" key="2">
    <source>
        <dbReference type="Proteomes" id="UP000238801"/>
    </source>
</evidence>